<proteinExistence type="inferred from homology"/>
<dbReference type="AlphaFoldDB" id="A0A7R9GP76"/>
<evidence type="ECO:0000256" key="2">
    <source>
        <dbReference type="ARBA" id="ARBA00005981"/>
    </source>
</evidence>
<dbReference type="EMBL" id="OC316531">
    <property type="protein sequence ID" value="CAD7392349.1"/>
    <property type="molecule type" value="Genomic_DNA"/>
</dbReference>
<dbReference type="Pfam" id="PF03962">
    <property type="entry name" value="Mnd1"/>
    <property type="match status" value="1"/>
</dbReference>
<evidence type="ECO:0000259" key="9">
    <source>
        <dbReference type="Pfam" id="PF18517"/>
    </source>
</evidence>
<accession>A0A7R9GP76</accession>
<sequence>MSKRKGVSAEEKRKRLLEIFREKQEFFQLKELEKIAPKEKGIIAQSVKDVLQSLVDDGLVDSEKELEKIAPKEKGIIAQSVKDVLQSLVDDGLVDSEKVGTSVYFWSYSNKSTTTKQRKLNNLSTKLEECKRLLQETKDSIAVAEIGRESTEERTRLLQVWAEKKSQEEDLKLKLQHYETANPERYLAMQEQTKVSKEAINRWTDNIFNMKSWCRNRFSIEESILNKQFEIDPDMDYLE</sequence>
<dbReference type="GO" id="GO:0007131">
    <property type="term" value="P:reciprocal meiotic recombination"/>
    <property type="evidence" value="ECO:0007669"/>
    <property type="project" value="InterPro"/>
</dbReference>
<dbReference type="PANTHER" id="PTHR31398:SF0">
    <property type="entry name" value="MEIOTIC NUCLEAR DIVISION PROTEIN 1 HOMOLOG"/>
    <property type="match status" value="1"/>
</dbReference>
<evidence type="ECO:0000313" key="10">
    <source>
        <dbReference type="EMBL" id="CAD7392349.1"/>
    </source>
</evidence>
<dbReference type="PIRSF" id="PIRSF026991">
    <property type="entry name" value="Mnd1"/>
    <property type="match status" value="1"/>
</dbReference>
<reference evidence="10" key="1">
    <citation type="submission" date="2020-11" db="EMBL/GenBank/DDBJ databases">
        <authorList>
            <person name="Tran Van P."/>
        </authorList>
    </citation>
    <scope>NUCLEOTIDE SEQUENCE</scope>
</reference>
<evidence type="ECO:0000256" key="4">
    <source>
        <dbReference type="ARBA" id="ARBA00023054"/>
    </source>
</evidence>
<keyword evidence="6" id="KW-0539">Nucleus</keyword>
<evidence type="ECO:0000256" key="5">
    <source>
        <dbReference type="ARBA" id="ARBA00023172"/>
    </source>
</evidence>
<comment type="similarity">
    <text evidence="2">Belongs to the MND1 family.</text>
</comment>
<feature type="domain" description="Leucine zipper with capping helix" evidence="9">
    <location>
        <begin position="187"/>
        <end position="238"/>
    </location>
</feature>
<evidence type="ECO:0000259" key="8">
    <source>
        <dbReference type="Pfam" id="PF03962"/>
    </source>
</evidence>
<evidence type="ECO:0000256" key="7">
    <source>
        <dbReference type="ARBA" id="ARBA00023254"/>
    </source>
</evidence>
<protein>
    <recommendedName>
        <fullName evidence="3">Meiotic nuclear division protein 1 homolog</fullName>
    </recommendedName>
</protein>
<gene>
    <name evidence="10" type="ORF">TCEB3V08_LOCUS381</name>
</gene>
<dbReference type="Pfam" id="PF18517">
    <property type="entry name" value="LZ3wCH"/>
    <property type="match status" value="1"/>
</dbReference>
<dbReference type="GO" id="GO:0003690">
    <property type="term" value="F:double-stranded DNA binding"/>
    <property type="evidence" value="ECO:0007669"/>
    <property type="project" value="InterPro"/>
</dbReference>
<name>A0A7R9GP76_TIMCR</name>
<evidence type="ECO:0000256" key="6">
    <source>
        <dbReference type="ARBA" id="ARBA00023242"/>
    </source>
</evidence>
<keyword evidence="7" id="KW-0469">Meiosis</keyword>
<organism evidence="10">
    <name type="scientific">Timema cristinae</name>
    <name type="common">Walking stick</name>
    <dbReference type="NCBI Taxonomy" id="61476"/>
    <lineage>
        <taxon>Eukaryota</taxon>
        <taxon>Metazoa</taxon>
        <taxon>Ecdysozoa</taxon>
        <taxon>Arthropoda</taxon>
        <taxon>Hexapoda</taxon>
        <taxon>Insecta</taxon>
        <taxon>Pterygota</taxon>
        <taxon>Neoptera</taxon>
        <taxon>Polyneoptera</taxon>
        <taxon>Phasmatodea</taxon>
        <taxon>Timematodea</taxon>
        <taxon>Timematoidea</taxon>
        <taxon>Timematidae</taxon>
        <taxon>Timema</taxon>
    </lineage>
</organism>
<dbReference type="InterPro" id="IPR005647">
    <property type="entry name" value="Mnd1"/>
</dbReference>
<feature type="domain" description="Mnd1 HTH" evidence="8">
    <location>
        <begin position="63"/>
        <end position="108"/>
    </location>
</feature>
<keyword evidence="5" id="KW-0233">DNA recombination</keyword>
<dbReference type="GO" id="GO:0005634">
    <property type="term" value="C:nucleus"/>
    <property type="evidence" value="ECO:0007669"/>
    <property type="project" value="UniProtKB-SubCell"/>
</dbReference>
<dbReference type="InterPro" id="IPR040453">
    <property type="entry name" value="Mnd1_HTH"/>
</dbReference>
<comment type="subcellular location">
    <subcellularLocation>
        <location evidence="1">Nucleus</location>
    </subcellularLocation>
</comment>
<dbReference type="PANTHER" id="PTHR31398">
    <property type="entry name" value="MEIOTIC NUCLEAR DIVISION PROTEIN 1 HOMOLOG"/>
    <property type="match status" value="1"/>
</dbReference>
<evidence type="ECO:0000256" key="3">
    <source>
        <dbReference type="ARBA" id="ARBA00013726"/>
    </source>
</evidence>
<evidence type="ECO:0000256" key="1">
    <source>
        <dbReference type="ARBA" id="ARBA00004123"/>
    </source>
</evidence>
<keyword evidence="4" id="KW-0175">Coiled coil</keyword>
<dbReference type="InterPro" id="IPR040661">
    <property type="entry name" value="LZ3wCH"/>
</dbReference>